<dbReference type="GO" id="GO:0006508">
    <property type="term" value="P:proteolysis"/>
    <property type="evidence" value="ECO:0007669"/>
    <property type="project" value="UniProtKB-KW"/>
</dbReference>
<dbReference type="Pfam" id="PF03572">
    <property type="entry name" value="Peptidase_S41"/>
    <property type="match status" value="1"/>
</dbReference>
<dbReference type="InterPro" id="IPR004447">
    <property type="entry name" value="Peptidase_S41A"/>
</dbReference>
<feature type="domain" description="PDZ" evidence="6">
    <location>
        <begin position="22"/>
        <end position="97"/>
    </location>
</feature>
<dbReference type="InterPro" id="IPR001478">
    <property type="entry name" value="PDZ"/>
</dbReference>
<evidence type="ECO:0000313" key="7">
    <source>
        <dbReference type="EMBL" id="EWY40095.1"/>
    </source>
</evidence>
<dbReference type="InterPro" id="IPR029045">
    <property type="entry name" value="ClpP/crotonase-like_dom_sf"/>
</dbReference>
<dbReference type="NCBIfam" id="TIGR00225">
    <property type="entry name" value="prc"/>
    <property type="match status" value="1"/>
</dbReference>
<evidence type="ECO:0000313" key="8">
    <source>
        <dbReference type="Proteomes" id="UP000019486"/>
    </source>
</evidence>
<gene>
    <name evidence="7" type="ORF">N825_03765</name>
</gene>
<keyword evidence="2 5" id="KW-0645">Protease</keyword>
<dbReference type="AlphaFoldDB" id="W9H1M7"/>
<evidence type="ECO:0000259" key="6">
    <source>
        <dbReference type="PROSITE" id="PS50106"/>
    </source>
</evidence>
<dbReference type="GO" id="GO:0004175">
    <property type="term" value="F:endopeptidase activity"/>
    <property type="evidence" value="ECO:0007669"/>
    <property type="project" value="TreeGrafter"/>
</dbReference>
<comment type="similarity">
    <text evidence="1 5">Belongs to the peptidase S41A family.</text>
</comment>
<keyword evidence="3 5" id="KW-0378">Hydrolase</keyword>
<dbReference type="PANTHER" id="PTHR32060:SF30">
    <property type="entry name" value="CARBOXY-TERMINAL PROCESSING PROTEASE CTPA"/>
    <property type="match status" value="1"/>
</dbReference>
<dbReference type="SMART" id="SM00228">
    <property type="entry name" value="PDZ"/>
    <property type="match status" value="1"/>
</dbReference>
<dbReference type="InterPro" id="IPR005151">
    <property type="entry name" value="Tail-specific_protease"/>
</dbReference>
<dbReference type="GO" id="GO:0030288">
    <property type="term" value="C:outer membrane-bounded periplasmic space"/>
    <property type="evidence" value="ECO:0007669"/>
    <property type="project" value="TreeGrafter"/>
</dbReference>
<proteinExistence type="inferred from homology"/>
<dbReference type="InterPro" id="IPR041489">
    <property type="entry name" value="PDZ_6"/>
</dbReference>
<dbReference type="GO" id="GO:0007165">
    <property type="term" value="P:signal transduction"/>
    <property type="evidence" value="ECO:0007669"/>
    <property type="project" value="TreeGrafter"/>
</dbReference>
<evidence type="ECO:0000256" key="5">
    <source>
        <dbReference type="RuleBase" id="RU004404"/>
    </source>
</evidence>
<dbReference type="SUPFAM" id="SSF52096">
    <property type="entry name" value="ClpP/crotonase"/>
    <property type="match status" value="1"/>
</dbReference>
<dbReference type="PROSITE" id="PS50106">
    <property type="entry name" value="PDZ"/>
    <property type="match status" value="1"/>
</dbReference>
<dbReference type="SMART" id="SM00245">
    <property type="entry name" value="TSPc"/>
    <property type="match status" value="1"/>
</dbReference>
<dbReference type="Gene3D" id="2.30.42.10">
    <property type="match status" value="1"/>
</dbReference>
<evidence type="ECO:0000256" key="2">
    <source>
        <dbReference type="ARBA" id="ARBA00022670"/>
    </source>
</evidence>
<comment type="caution">
    <text evidence="7">The sequence shown here is derived from an EMBL/GenBank/DDBJ whole genome shotgun (WGS) entry which is preliminary data.</text>
</comment>
<organism evidence="7 8">
    <name type="scientific">Skermanella stibiiresistens SB22</name>
    <dbReference type="NCBI Taxonomy" id="1385369"/>
    <lineage>
        <taxon>Bacteria</taxon>
        <taxon>Pseudomonadati</taxon>
        <taxon>Pseudomonadota</taxon>
        <taxon>Alphaproteobacteria</taxon>
        <taxon>Rhodospirillales</taxon>
        <taxon>Azospirillaceae</taxon>
        <taxon>Skermanella</taxon>
    </lineage>
</organism>
<dbReference type="GO" id="GO:0008236">
    <property type="term" value="F:serine-type peptidase activity"/>
    <property type="evidence" value="ECO:0007669"/>
    <property type="project" value="UniProtKB-KW"/>
</dbReference>
<dbReference type="SUPFAM" id="SSF50156">
    <property type="entry name" value="PDZ domain-like"/>
    <property type="match status" value="1"/>
</dbReference>
<dbReference type="InterPro" id="IPR036034">
    <property type="entry name" value="PDZ_sf"/>
</dbReference>
<dbReference type="Proteomes" id="UP000019486">
    <property type="component" value="Unassembled WGS sequence"/>
</dbReference>
<evidence type="ECO:0000256" key="1">
    <source>
        <dbReference type="ARBA" id="ARBA00009179"/>
    </source>
</evidence>
<keyword evidence="4 5" id="KW-0720">Serine protease</keyword>
<dbReference type="Gene3D" id="3.90.226.10">
    <property type="entry name" value="2-enoyl-CoA Hydratase, Chain A, domain 1"/>
    <property type="match status" value="1"/>
</dbReference>
<protein>
    <submittedName>
        <fullName evidence="7">Carboxyl-terminal protease</fullName>
    </submittedName>
</protein>
<dbReference type="EMBL" id="AVFL01000009">
    <property type="protein sequence ID" value="EWY40095.1"/>
    <property type="molecule type" value="Genomic_DNA"/>
</dbReference>
<keyword evidence="8" id="KW-1185">Reference proteome</keyword>
<dbReference type="PANTHER" id="PTHR32060">
    <property type="entry name" value="TAIL-SPECIFIC PROTEASE"/>
    <property type="match status" value="1"/>
</dbReference>
<evidence type="ECO:0000256" key="4">
    <source>
        <dbReference type="ARBA" id="ARBA00022825"/>
    </source>
</evidence>
<dbReference type="Gene3D" id="3.30.750.44">
    <property type="match status" value="1"/>
</dbReference>
<dbReference type="PATRIC" id="fig|1385369.3.peg.2992"/>
<sequence>MGDLDAYSRYTSAQRAGGERAQREGYGGVGMGVEFVGGKFVINDLLGHAPATRAGLKASEVITAIDGDATGTMILQDVRDRLRGPSGTLVLVTVESASGTQSRRVALRRERVIPNTVTSSIDNGVAVISIERFNAATSLNVREAIDVARTQMGRKAEGFVLDLRGNPGGLLDQAVAVADLFIPQGRIITTAGRHPDSIQQFDATLDDQTDGLPLVVLMDGRSASASEIVAAALQDTGRAVVVGASSFGKGSVQTVTRLPNDGELFLTWSRIYAPSGYTLHRQGVTPTICTSKDASDPDAVIGDLRQGHLGMPATLASWRAAAPDDETALHQLRDACPWKTHEADLDLRVAKRLLADQSLYQRALQLSTTLLAER</sequence>
<evidence type="ECO:0000256" key="3">
    <source>
        <dbReference type="ARBA" id="ARBA00022801"/>
    </source>
</evidence>
<dbReference type="STRING" id="1385369.N825_03765"/>
<dbReference type="CDD" id="cd07560">
    <property type="entry name" value="Peptidase_S41_CPP"/>
    <property type="match status" value="1"/>
</dbReference>
<dbReference type="Pfam" id="PF17820">
    <property type="entry name" value="PDZ_6"/>
    <property type="match status" value="1"/>
</dbReference>
<name>W9H1M7_9PROT</name>
<reference evidence="7 8" key="1">
    <citation type="submission" date="2013-08" db="EMBL/GenBank/DDBJ databases">
        <title>The genome sequence of Skermanella stibiiresistens.</title>
        <authorList>
            <person name="Zhu W."/>
            <person name="Wang G."/>
        </authorList>
    </citation>
    <scope>NUCLEOTIDE SEQUENCE [LARGE SCALE GENOMIC DNA]</scope>
    <source>
        <strain evidence="7 8">SB22</strain>
    </source>
</reference>
<accession>W9H1M7</accession>